<sequence length="347" mass="37023">MEGLSNHERNRRLRISKINKGKVPWNAGRKHSPETIEKIRRGTAKAMADPAVKAKLKGNHEPLNHTAEARAKISRSVTLSHMRKEGIDVSALSPEELEAVLAQRRAARAAVAAAKEATLEAREQKKLARELARTNDATSQLSLGFLEGLRNGQAANGATAASEKQPSRRKVRGRSPAAGAAPKKAPARRREPAAAAAKRAAAEAAAAAEEARAEQLKRALTLVMKLEQALSHCHSHQEATVRSASLEERERVDQVVQNAQEQLLRAKGQVARLQQGALISSALSPEETDALSRIMAANGAVAGRPGLARFKRALASDRNGPRSYGGGKSDNGAAAAEAVLDIEAENL</sequence>
<evidence type="ECO:0000259" key="3">
    <source>
        <dbReference type="Pfam" id="PF07460"/>
    </source>
</evidence>
<gene>
    <name evidence="4" type="ORF">WJX75_001287</name>
</gene>
<keyword evidence="5" id="KW-1185">Reference proteome</keyword>
<dbReference type="PANTHER" id="PTHR34199:SF2">
    <property type="entry name" value="NUMOD3 MOTIF FAMILY PROTEIN, EXPRESSED"/>
    <property type="match status" value="1"/>
</dbReference>
<dbReference type="EMBL" id="JALJOT010000007">
    <property type="protein sequence ID" value="KAK9908675.1"/>
    <property type="molecule type" value="Genomic_DNA"/>
</dbReference>
<dbReference type="Proteomes" id="UP001491310">
    <property type="component" value="Unassembled WGS sequence"/>
</dbReference>
<feature type="domain" description="Nuclease associated modular" evidence="3">
    <location>
        <begin position="12"/>
        <end position="40"/>
    </location>
</feature>
<feature type="region of interest" description="Disordered" evidence="2">
    <location>
        <begin position="154"/>
        <end position="196"/>
    </location>
</feature>
<feature type="coiled-coil region" evidence="1">
    <location>
        <begin position="97"/>
        <end position="134"/>
    </location>
</feature>
<evidence type="ECO:0000256" key="2">
    <source>
        <dbReference type="SAM" id="MobiDB-lite"/>
    </source>
</evidence>
<dbReference type="PANTHER" id="PTHR34199">
    <property type="entry name" value="NUMOD3 MOTIF FAMILY PROTEIN, EXPRESSED"/>
    <property type="match status" value="1"/>
</dbReference>
<evidence type="ECO:0000313" key="4">
    <source>
        <dbReference type="EMBL" id="KAK9908675.1"/>
    </source>
</evidence>
<proteinExistence type="predicted"/>
<keyword evidence="1" id="KW-0175">Coiled coil</keyword>
<accession>A0ABR2YNP2</accession>
<protein>
    <recommendedName>
        <fullName evidence="3">Nuclease associated modular domain-containing protein</fullName>
    </recommendedName>
</protein>
<comment type="caution">
    <text evidence="4">The sequence shown here is derived from an EMBL/GenBank/DDBJ whole genome shotgun (WGS) entry which is preliminary data.</text>
</comment>
<evidence type="ECO:0000256" key="1">
    <source>
        <dbReference type="SAM" id="Coils"/>
    </source>
</evidence>
<dbReference type="Pfam" id="PF07460">
    <property type="entry name" value="NUMOD3"/>
    <property type="match status" value="1"/>
</dbReference>
<evidence type="ECO:0000313" key="5">
    <source>
        <dbReference type="Proteomes" id="UP001491310"/>
    </source>
</evidence>
<feature type="coiled-coil region" evidence="1">
    <location>
        <begin position="249"/>
        <end position="276"/>
    </location>
</feature>
<dbReference type="InterPro" id="IPR003611">
    <property type="entry name" value="NUMOD3"/>
</dbReference>
<reference evidence="4 5" key="1">
    <citation type="journal article" date="2024" name="Nat. Commun.">
        <title>Phylogenomics reveals the evolutionary origins of lichenization in chlorophyte algae.</title>
        <authorList>
            <person name="Puginier C."/>
            <person name="Libourel C."/>
            <person name="Otte J."/>
            <person name="Skaloud P."/>
            <person name="Haon M."/>
            <person name="Grisel S."/>
            <person name="Petersen M."/>
            <person name="Berrin J.G."/>
            <person name="Delaux P.M."/>
            <person name="Dal Grande F."/>
            <person name="Keller J."/>
        </authorList>
    </citation>
    <scope>NUCLEOTIDE SEQUENCE [LARGE SCALE GENOMIC DNA]</scope>
    <source>
        <strain evidence="4 5">SAG 216-7</strain>
    </source>
</reference>
<organism evidence="4 5">
    <name type="scientific">Coccomyxa subellipsoidea</name>
    <dbReference type="NCBI Taxonomy" id="248742"/>
    <lineage>
        <taxon>Eukaryota</taxon>
        <taxon>Viridiplantae</taxon>
        <taxon>Chlorophyta</taxon>
        <taxon>core chlorophytes</taxon>
        <taxon>Trebouxiophyceae</taxon>
        <taxon>Trebouxiophyceae incertae sedis</taxon>
        <taxon>Coccomyxaceae</taxon>
        <taxon>Coccomyxa</taxon>
    </lineage>
</organism>
<name>A0ABR2YNP2_9CHLO</name>